<sequence>MECILLQKKIGGAEMAEFNGQIVTNEGRNLLSRALAGQGKVIFTKAAFGDQKHSGNLREVTELKNKKIDLAVMNIRNDNGTAVLTVQISNENVEESFRTEEFGVYAKIENDPNEILYSYTTAVEADFFPSNKLGTTFESIHEVYMAISSDTEAEIHVREGIIFLTRDIANQVYTENGVSAVGSLKGRSNLEENKAYSDDLGHWYKNVGGSRSWNKSSTPDEDLIPMTWEYLFSLCKKIKDRLSKLKLTWESIENKPKEFPPTQHKHEEYEPKIEDKKSGYNLDKTDSYEYDLPNKVASGRALYNLWQAARRLTGAIELTWDSITGKPRVFPPQSHYHDDRYAKMNHDHDNSYASKWHSHSNYESSFSKNTAFNKNFGIEEGTVLEGKRLAESMGVTKYGGLIKEYGKKYQDYAYYDDNTKEMFYCTENNNLTSPSASYFKPFSNKAILNRLENLHKIEIIFDGTHTSNGYICTLPPGWLICNIESYLGFQNGCTTSIFNTNRENKIYDLELTEGSEGSVKIQKNKLYFNGLGEGNDMVINRVSVLL</sequence>
<reference evidence="1" key="1">
    <citation type="journal article" date="2021" name="Proc. Natl. Acad. Sci. U.S.A.">
        <title>A Catalog of Tens of Thousands of Viruses from Human Metagenomes Reveals Hidden Associations with Chronic Diseases.</title>
        <authorList>
            <person name="Tisza M.J."/>
            <person name="Buck C.B."/>
        </authorList>
    </citation>
    <scope>NUCLEOTIDE SEQUENCE</scope>
    <source>
        <strain evidence="1">CtIbU14</strain>
    </source>
</reference>
<proteinExistence type="predicted"/>
<protein>
    <submittedName>
        <fullName evidence="1">Tail collar fiber protein</fullName>
    </submittedName>
</protein>
<dbReference type="EMBL" id="BK015243">
    <property type="protein sequence ID" value="DAD97491.1"/>
    <property type="molecule type" value="Genomic_DNA"/>
</dbReference>
<evidence type="ECO:0000313" key="1">
    <source>
        <dbReference type="EMBL" id="DAD97491.1"/>
    </source>
</evidence>
<name>A0A8S5NTU2_9CAUD</name>
<accession>A0A8S5NTU2</accession>
<organism evidence="1">
    <name type="scientific">Caudovirales sp. ctIbU14</name>
    <dbReference type="NCBI Taxonomy" id="2825761"/>
    <lineage>
        <taxon>Viruses</taxon>
        <taxon>Duplodnaviria</taxon>
        <taxon>Heunggongvirae</taxon>
        <taxon>Uroviricota</taxon>
        <taxon>Caudoviricetes</taxon>
    </lineage>
</organism>